<feature type="compositionally biased region" description="Low complexity" evidence="1">
    <location>
        <begin position="741"/>
        <end position="752"/>
    </location>
</feature>
<dbReference type="GeneID" id="35404227"/>
<gene>
    <name evidence="2" type="ORF">FFUJ_10763</name>
</gene>
<dbReference type="AlphaFoldDB" id="S0EJ90"/>
<evidence type="ECO:0000256" key="1">
    <source>
        <dbReference type="SAM" id="MobiDB-lite"/>
    </source>
</evidence>
<feature type="compositionally biased region" description="Polar residues" evidence="1">
    <location>
        <begin position="726"/>
        <end position="740"/>
    </location>
</feature>
<keyword evidence="3" id="KW-1185">Reference proteome</keyword>
<evidence type="ECO:0000313" key="2">
    <source>
        <dbReference type="EMBL" id="CCT74700.1"/>
    </source>
</evidence>
<name>S0EJ90_GIBF5</name>
<proteinExistence type="predicted"/>
<accession>S0EJ90</accession>
<evidence type="ECO:0000313" key="3">
    <source>
        <dbReference type="Proteomes" id="UP000016800"/>
    </source>
</evidence>
<dbReference type="HOGENOM" id="CLU_339196_0_0_1"/>
<dbReference type="STRING" id="1279085.S0EJ90"/>
<dbReference type="EMBL" id="HF679032">
    <property type="protein sequence ID" value="CCT74700.1"/>
    <property type="molecule type" value="Genomic_DNA"/>
</dbReference>
<reference evidence="3" key="1">
    <citation type="journal article" date="2013" name="PLoS Pathog.">
        <title>Deciphering the cryptic genome: genome-wide analyses of the rice pathogen Fusarium fujikuroi reveal complex regulation of secondary metabolism and novel metabolites.</title>
        <authorList>
            <person name="Wiemann P."/>
            <person name="Sieber C.M."/>
            <person name="von Bargen K.W."/>
            <person name="Studt L."/>
            <person name="Niehaus E.M."/>
            <person name="Espino J.J."/>
            <person name="Huss K."/>
            <person name="Michielse C.B."/>
            <person name="Albermann S."/>
            <person name="Wagner D."/>
            <person name="Bergner S.V."/>
            <person name="Connolly L.R."/>
            <person name="Fischer A."/>
            <person name="Reuter G."/>
            <person name="Kleigrewe K."/>
            <person name="Bald T."/>
            <person name="Wingfield B.D."/>
            <person name="Ophir R."/>
            <person name="Freeman S."/>
            <person name="Hippler M."/>
            <person name="Smith K.M."/>
            <person name="Brown D.W."/>
            <person name="Proctor R.H."/>
            <person name="Munsterkotter M."/>
            <person name="Freitag M."/>
            <person name="Humpf H.U."/>
            <person name="Guldener U."/>
            <person name="Tudzynski B."/>
        </authorList>
    </citation>
    <scope>NUCLEOTIDE SEQUENCE [LARGE SCALE GENOMIC DNA]</scope>
    <source>
        <strain evidence="3">CBS 195.34 / IMI 58289 / NRRL A-6831</strain>
    </source>
</reference>
<protein>
    <submittedName>
        <fullName evidence="2">Uncharacterized protein</fullName>
    </submittedName>
</protein>
<feature type="region of interest" description="Disordered" evidence="1">
    <location>
        <begin position="645"/>
        <end position="667"/>
    </location>
</feature>
<dbReference type="RefSeq" id="XP_023436778.1">
    <property type="nucleotide sequence ID" value="XM_023569583.1"/>
</dbReference>
<sequence length="838" mass="94785">MFKPLKSDPPLIDKGDPERLSPAALRLAEDQPDEFVLYLRRIWDTNRRQVLDSAMLLHQLRQVKVSCHDQCLHPLSEAWVPTENLISIWSLLLLPEERFRFLILKDQKLKHVDRSSWNFLREIGCQYEAGDQFLIDLLLTIKKTWPTNVKDPGHVLGIYAYFLRRLKRTQPYPDGTYYKLLSDDKLWDNFNACELLLYKGEWMKPSSCFLRAPDYVRSKRVLTPAAGTDATSLEPLAIRHFYQLVLCIPNFPDTWAAIIDKLRGLQRSTGQTSIQQVTELYRALNELQLSEPDRVTIRKLFLQHSLIAIEQGSVIAWQTHLTCIWSPLNKIRNLAELSRSYPYLKDFFVSLLKVEEATEKTVLSRMSYWTPEFEIRDLFSLLNGLIATSNISIKPDKLLTQRIFLGKWNGEKYRFVGSTEEFFIPDDEEFATTFKDNLPLLDVTAEEIALLDPLFTWLGFKDRYLSKHVYRSAEGGRHSSASFITPELLDRANMSARIALHCGSPRTTTDVDRGTLLNILKKGEMLAVEGMQSEKVMLTRQKGSNTHPKLSIALDEAGNALDRLVLHISSDKEERDLALFTSLPRCLMNWLMADPKTQTWGTATLLGVSLLKSVLTAPPNVIDAILTREGVGRVRVIEANLTTMRQEVAPQNPTSNGPADQPSQSRYDCNPYSNVLFEFEAHMNRSEDAPPANTPAKTSDKALAKQLVTPVRSSQQPESVAGPSSARLSQETTPQTDQPQSSSGRHAESSSSDIKTLSKDEPVPSGNEEVYKPRYASISQRPKLKPRLRKWPGSPSSSPPTSSPLSQIPDDVIRGIERLRIADPSEVTLQSPKLIPVA</sequence>
<feature type="region of interest" description="Disordered" evidence="1">
    <location>
        <begin position="707"/>
        <end position="811"/>
    </location>
</feature>
<dbReference type="Proteomes" id="UP000016800">
    <property type="component" value="Chromosome X"/>
</dbReference>
<organism evidence="2 3">
    <name type="scientific">Gibberella fujikuroi (strain CBS 195.34 / IMI 58289 / NRRL A-6831)</name>
    <name type="common">Bakanae and foot rot disease fungus</name>
    <name type="synonym">Fusarium fujikuroi</name>
    <dbReference type="NCBI Taxonomy" id="1279085"/>
    <lineage>
        <taxon>Eukaryota</taxon>
        <taxon>Fungi</taxon>
        <taxon>Dikarya</taxon>
        <taxon>Ascomycota</taxon>
        <taxon>Pezizomycotina</taxon>
        <taxon>Sordariomycetes</taxon>
        <taxon>Hypocreomycetidae</taxon>
        <taxon>Hypocreales</taxon>
        <taxon>Nectriaceae</taxon>
        <taxon>Fusarium</taxon>
        <taxon>Fusarium fujikuroi species complex</taxon>
    </lineage>
</organism>
<dbReference type="VEuPathDB" id="FungiDB:FFUJ_10763"/>